<dbReference type="Proteomes" id="UP000034690">
    <property type="component" value="Unassembled WGS sequence"/>
</dbReference>
<evidence type="ECO:0000313" key="4">
    <source>
        <dbReference type="Proteomes" id="UP000034690"/>
    </source>
</evidence>
<dbReference type="Pfam" id="PF08443">
    <property type="entry name" value="RimK"/>
    <property type="match status" value="1"/>
</dbReference>
<protein>
    <recommendedName>
        <fullName evidence="2">ATP-grasp domain-containing protein</fullName>
    </recommendedName>
</protein>
<name>A0A0G0NBV8_9BACT</name>
<dbReference type="PANTHER" id="PTHR21621">
    <property type="entry name" value="RIBOSOMAL PROTEIN S6 MODIFICATION PROTEIN"/>
    <property type="match status" value="1"/>
</dbReference>
<evidence type="ECO:0000259" key="2">
    <source>
        <dbReference type="PROSITE" id="PS50975"/>
    </source>
</evidence>
<gene>
    <name evidence="3" type="ORF">UT40_C0013G0005</name>
</gene>
<dbReference type="PANTHER" id="PTHR21621:SF0">
    <property type="entry name" value="BETA-CITRYLGLUTAMATE SYNTHASE B-RELATED"/>
    <property type="match status" value="1"/>
</dbReference>
<proteinExistence type="predicted"/>
<accession>A0A0G0NBV8</accession>
<dbReference type="GO" id="GO:0016879">
    <property type="term" value="F:ligase activity, forming carbon-nitrogen bonds"/>
    <property type="evidence" value="ECO:0007669"/>
    <property type="project" value="TreeGrafter"/>
</dbReference>
<dbReference type="SUPFAM" id="SSF56059">
    <property type="entry name" value="Glutathione synthetase ATP-binding domain-like"/>
    <property type="match status" value="1"/>
</dbReference>
<dbReference type="GO" id="GO:0046872">
    <property type="term" value="F:metal ion binding"/>
    <property type="evidence" value="ECO:0007669"/>
    <property type="project" value="InterPro"/>
</dbReference>
<dbReference type="AlphaFoldDB" id="A0A0G0NBV8"/>
<organism evidence="3 4">
    <name type="scientific">Candidatus Woesebacteria bacterium GW2011_GWA1_39_21b</name>
    <dbReference type="NCBI Taxonomy" id="1618551"/>
    <lineage>
        <taxon>Bacteria</taxon>
        <taxon>Candidatus Woeseibacteriota</taxon>
    </lineage>
</organism>
<reference evidence="3 4" key="1">
    <citation type="journal article" date="2015" name="Nature">
        <title>rRNA introns, odd ribosomes, and small enigmatic genomes across a large radiation of phyla.</title>
        <authorList>
            <person name="Brown C.T."/>
            <person name="Hug L.A."/>
            <person name="Thomas B.C."/>
            <person name="Sharon I."/>
            <person name="Castelle C.J."/>
            <person name="Singh A."/>
            <person name="Wilkins M.J."/>
            <person name="Williams K.H."/>
            <person name="Banfield J.F."/>
        </authorList>
    </citation>
    <scope>NUCLEOTIDE SEQUENCE [LARGE SCALE GENOMIC DNA]</scope>
</reference>
<dbReference type="Gene3D" id="3.30.470.20">
    <property type="entry name" value="ATP-grasp fold, B domain"/>
    <property type="match status" value="1"/>
</dbReference>
<keyword evidence="1" id="KW-0547">Nucleotide-binding</keyword>
<comment type="caution">
    <text evidence="3">The sequence shown here is derived from an EMBL/GenBank/DDBJ whole genome shotgun (WGS) entry which is preliminary data.</text>
</comment>
<dbReference type="PROSITE" id="PS50975">
    <property type="entry name" value="ATP_GRASP"/>
    <property type="match status" value="1"/>
</dbReference>
<dbReference type="InterPro" id="IPR011761">
    <property type="entry name" value="ATP-grasp"/>
</dbReference>
<feature type="domain" description="ATP-grasp" evidence="2">
    <location>
        <begin position="143"/>
        <end position="360"/>
    </location>
</feature>
<dbReference type="InterPro" id="IPR013651">
    <property type="entry name" value="ATP-grasp_RimK-type"/>
</dbReference>
<dbReference type="GO" id="GO:0005524">
    <property type="term" value="F:ATP binding"/>
    <property type="evidence" value="ECO:0007669"/>
    <property type="project" value="UniProtKB-UniRule"/>
</dbReference>
<keyword evidence="1" id="KW-0067">ATP-binding</keyword>
<evidence type="ECO:0000256" key="1">
    <source>
        <dbReference type="PROSITE-ProRule" id="PRU00409"/>
    </source>
</evidence>
<dbReference type="GO" id="GO:0005737">
    <property type="term" value="C:cytoplasm"/>
    <property type="evidence" value="ECO:0007669"/>
    <property type="project" value="TreeGrafter"/>
</dbReference>
<dbReference type="EMBL" id="LBWQ01000013">
    <property type="protein sequence ID" value="KKR13604.1"/>
    <property type="molecule type" value="Genomic_DNA"/>
</dbReference>
<evidence type="ECO:0000313" key="3">
    <source>
        <dbReference type="EMBL" id="KKR13604.1"/>
    </source>
</evidence>
<sequence>MESELFDILIVYTEKLATSASTLKNGVLLPFAKGSNSESYNVVYGYFLEICQKNGLKAAFTTSADIIGAGRCQSYWLYEGNSWVKVRKTGYSKVIFDKFSPVNEKIKDNRSLLFSSKKIKPFNQPFLFDLFFDKQKTYKKLHQFSIPTVSIKKNTLKSVNSACKTLEQIKSNHPHREDFSDEIIMKNRFGAGGINVYKFRVGQIREMVKSLKKHNKKSFVIQSFVSFDKGFSYKNSPVSTDIRIIYLRGKIIQTYIRMAKAGDFRCNEHQGATLKYIPISQVPTDVLLASNKIAEVLNKRSLFLRNNKSSLFALDFIISNNGNIYLLEGNTGPGLDWNLSSKENKKEAQKFIRIVVKELAKLARQTKTSKKEFENVVVGTSATYSPVPDIFILRVTP</sequence>